<evidence type="ECO:0000256" key="1">
    <source>
        <dbReference type="ARBA" id="ARBA00004167"/>
    </source>
</evidence>
<dbReference type="AlphaFoldDB" id="A0A8D5JM72"/>
<dbReference type="PANTHER" id="PTHR36985">
    <property type="entry name" value="TRANSLOCATION AND ASSEMBLY MODULE SUBUNIT TAMB"/>
    <property type="match status" value="1"/>
</dbReference>
<dbReference type="Pfam" id="PF17243">
    <property type="entry name" value="POTRA_TamA_1"/>
    <property type="match status" value="1"/>
</dbReference>
<gene>
    <name evidence="7" type="ORF">DGMP_19750</name>
</gene>
<evidence type="ECO:0000313" key="8">
    <source>
        <dbReference type="Proteomes" id="UP000826725"/>
    </source>
</evidence>
<keyword evidence="4" id="KW-0472">Membrane</keyword>
<comment type="subcellular location">
    <subcellularLocation>
        <location evidence="1">Membrane</location>
        <topology evidence="1">Single-pass membrane protein</topology>
    </subcellularLocation>
</comment>
<evidence type="ECO:0000313" key="7">
    <source>
        <dbReference type="EMBL" id="BCL61282.1"/>
    </source>
</evidence>
<dbReference type="Proteomes" id="UP000826725">
    <property type="component" value="Chromosome"/>
</dbReference>
<keyword evidence="3" id="KW-1133">Transmembrane helix</keyword>
<protein>
    <recommendedName>
        <fullName evidence="9">Outer membrane protein assembly factor BamA</fullName>
    </recommendedName>
</protein>
<feature type="domain" description="Bacterial surface antigen (D15)" evidence="5">
    <location>
        <begin position="272"/>
        <end position="551"/>
    </location>
</feature>
<dbReference type="KEGG" id="dbk:DGMP_19750"/>
<keyword evidence="8" id="KW-1185">Reference proteome</keyword>
<dbReference type="InterPro" id="IPR035243">
    <property type="entry name" value="TamA_POTRA_Dom_1"/>
</dbReference>
<dbReference type="GO" id="GO:0019867">
    <property type="term" value="C:outer membrane"/>
    <property type="evidence" value="ECO:0007669"/>
    <property type="project" value="InterPro"/>
</dbReference>
<feature type="domain" description="TamA POTRA" evidence="6">
    <location>
        <begin position="3"/>
        <end position="79"/>
    </location>
</feature>
<keyword evidence="2" id="KW-0812">Transmembrane</keyword>
<dbReference type="InterPro" id="IPR000184">
    <property type="entry name" value="Bac_surfAg_D15"/>
</dbReference>
<evidence type="ECO:0000256" key="3">
    <source>
        <dbReference type="ARBA" id="ARBA00022989"/>
    </source>
</evidence>
<dbReference type="PANTHER" id="PTHR36985:SF1">
    <property type="entry name" value="TRANSLOCATION AND ASSEMBLY MODULE SUBUNIT TAMB"/>
    <property type="match status" value="1"/>
</dbReference>
<evidence type="ECO:0000256" key="4">
    <source>
        <dbReference type="ARBA" id="ARBA00023136"/>
    </source>
</evidence>
<accession>A0A8D5JM72</accession>
<evidence type="ECO:0008006" key="9">
    <source>
        <dbReference type="Google" id="ProtNLM"/>
    </source>
</evidence>
<evidence type="ECO:0000259" key="5">
    <source>
        <dbReference type="Pfam" id="PF01103"/>
    </source>
</evidence>
<sequence length="1100" mass="122383">MAITIEGIHGSLEKNVLARLKLNLHKNSERLKENEVRKLHRQAEEDIRLALAPFGYYHPEISTSLKKEDGVWIGVYSIKKGEPVLVEKVEIQLTGEGKNNKNLRKALADFPLQTGKVLDQDKYEKWKKDFISLAITEGFLDADYTRHEIRVDLKKNRADLFLVLDTGARYLFGQTSSSQDIIRPELFRRYLPYKKGDPYSPARLFELQSILYKTDFFSSVEARGDTDHPTGIYIPVKVEVKPPKHRNKYSLGLGYATDTGARGKIDWSNRLFNKKGHKLKASLQVAELENSFSLLYTVPRNDPRYEKFVHGLAYQDKKWNDTDTRLLTAAISSEYADPRYKYSLGIELRDEVYDVGNTSGKSTLLIPSLGGGFIFADDILDTKMGLQASIDLLGAAEGILADATFLQTTVSGKAIVSPFDQWRVIGRGSLGVTIVDAIDSLPPSLRFYTGGDSSIRGYKYKSIGTKDSSGAVIGGRYLVVGSVELERILTDRWSIAGFWDVGSATDDLKLDFFQGAGMGVRFRLPFGQVRLDLASAVSEDGYPFRIHFTVGGISDANTTMARHSFSLSRFYRCARFFSFYGPGFLQIRNMLNSFASPVLTIGRVQGKLAGNWSVEDVELKLPDFSFLLNRIDCQWDSSGLFTGKLALASVSVDGGLLTVVDGEKQNSSPEAVAAKLPELFLPFRLIVEKLEVNNFRIVDEGGKNIFFTKYLGLAFDWRGGLLNVKDLIFHGEGLELSLHGSLEPGPGWEMSFLGEYGFEAEGYSRFDGTFSLEGPLGDLQFHLGMKEPALIEASGRLAGLPGKALCRMKVQGTDVDFSSFQEDWPKIILDHADIELSATQAGYHGEVTAKGGWEKLHHVALKSSLDGDWEGITFRALTLEQDKQKVQVKGGAISWKDIFDWTGQFTFGHFNLDIIPGEVNGIVDAVVESRGRVVENGVRADFAISSLQGVVDQQPVALRGKIILTENRVYTDSLHLRSKTIAGEAFVHHGELSWEKENLAWSGDVSFENVDPSTHPALGEFNGSLKGRIRVEGVVVKTSSQEKCQFSILAVPCWDNLFPEQEKSVLKTVCSKRMVWWCARVGHCLRSKEPPGMISVCLFL</sequence>
<reference evidence="7" key="1">
    <citation type="submission" date="2020-09" db="EMBL/GenBank/DDBJ databases">
        <title>Desulfogranum mesoprofundum gen. nov., sp. nov., a novel mesophilic, sulfate-reducing chemolithoautotroph isolated from a deep-sea hydrothermal vent chimney in the Suiyo Seamount.</title>
        <authorList>
            <person name="Hashimoto Y."/>
            <person name="Nakagawa S."/>
        </authorList>
    </citation>
    <scope>NUCLEOTIDE SEQUENCE</scope>
    <source>
        <strain evidence="7">KT2</strain>
    </source>
</reference>
<evidence type="ECO:0000259" key="6">
    <source>
        <dbReference type="Pfam" id="PF17243"/>
    </source>
</evidence>
<evidence type="ECO:0000256" key="2">
    <source>
        <dbReference type="ARBA" id="ARBA00022692"/>
    </source>
</evidence>
<name>A0A8D5JM72_9BACT</name>
<organism evidence="7 8">
    <name type="scientific">Desulfomarina profundi</name>
    <dbReference type="NCBI Taxonomy" id="2772557"/>
    <lineage>
        <taxon>Bacteria</taxon>
        <taxon>Pseudomonadati</taxon>
        <taxon>Thermodesulfobacteriota</taxon>
        <taxon>Desulfobulbia</taxon>
        <taxon>Desulfobulbales</taxon>
        <taxon>Desulfobulbaceae</taxon>
        <taxon>Desulfomarina</taxon>
    </lineage>
</organism>
<dbReference type="RefSeq" id="WP_228857308.1">
    <property type="nucleotide sequence ID" value="NZ_AP024086.1"/>
</dbReference>
<dbReference type="EMBL" id="AP024086">
    <property type="protein sequence ID" value="BCL61282.1"/>
    <property type="molecule type" value="Genomic_DNA"/>
</dbReference>
<dbReference type="Pfam" id="PF01103">
    <property type="entry name" value="Omp85"/>
    <property type="match status" value="1"/>
</dbReference>
<proteinExistence type="predicted"/>